<sequence>MVQADKGLAQAPPEPRAETLLAAVGDYDDFFDSTYPLLVKVAMASGASLYEAEDAADEVMEDIYRRWGTITQPRAYARRAVLNAVAKAKKRDGERVGRTIASGHVTPEADDGTDLCAWENREWVLQHLNTLPPAQREVMAGVVDDLSTAELAEALGKTEPTIRKNLQWARERLKIELAKEWQREQQVPSGTETRRETR</sequence>
<keyword evidence="3" id="KW-0731">Sigma factor</keyword>
<evidence type="ECO:0000256" key="5">
    <source>
        <dbReference type="ARBA" id="ARBA00023163"/>
    </source>
</evidence>
<comment type="similarity">
    <text evidence="1">Belongs to the sigma-70 factor family. ECF subfamily.</text>
</comment>
<dbReference type="NCBIfam" id="TIGR02937">
    <property type="entry name" value="sigma70-ECF"/>
    <property type="match status" value="1"/>
</dbReference>
<dbReference type="PANTHER" id="PTHR43133:SF8">
    <property type="entry name" value="RNA POLYMERASE SIGMA FACTOR HI_1459-RELATED"/>
    <property type="match status" value="1"/>
</dbReference>
<dbReference type="Pfam" id="PF08281">
    <property type="entry name" value="Sigma70_r4_2"/>
    <property type="match status" value="1"/>
</dbReference>
<keyword evidence="2" id="KW-0805">Transcription regulation</keyword>
<keyword evidence="5" id="KW-0804">Transcription</keyword>
<keyword evidence="8" id="KW-1185">Reference proteome</keyword>
<evidence type="ECO:0000259" key="6">
    <source>
        <dbReference type="Pfam" id="PF08281"/>
    </source>
</evidence>
<keyword evidence="4" id="KW-0238">DNA-binding</keyword>
<evidence type="ECO:0000256" key="1">
    <source>
        <dbReference type="ARBA" id="ARBA00010641"/>
    </source>
</evidence>
<dbReference type="Proteomes" id="UP001501444">
    <property type="component" value="Unassembled WGS sequence"/>
</dbReference>
<reference evidence="8" key="1">
    <citation type="journal article" date="2019" name="Int. J. Syst. Evol. Microbiol.">
        <title>The Global Catalogue of Microorganisms (GCM) 10K type strain sequencing project: providing services to taxonomists for standard genome sequencing and annotation.</title>
        <authorList>
            <consortium name="The Broad Institute Genomics Platform"/>
            <consortium name="The Broad Institute Genome Sequencing Center for Infectious Disease"/>
            <person name="Wu L."/>
            <person name="Ma J."/>
        </authorList>
    </citation>
    <scope>NUCLEOTIDE SEQUENCE [LARGE SCALE GENOMIC DNA]</scope>
    <source>
        <strain evidence="8">JCM 3272</strain>
    </source>
</reference>
<protein>
    <recommendedName>
        <fullName evidence="6">RNA polymerase sigma factor 70 region 4 type 2 domain-containing protein</fullName>
    </recommendedName>
</protein>
<dbReference type="InterPro" id="IPR013324">
    <property type="entry name" value="RNA_pol_sigma_r3/r4-like"/>
</dbReference>
<dbReference type="Gene3D" id="1.10.10.10">
    <property type="entry name" value="Winged helix-like DNA-binding domain superfamily/Winged helix DNA-binding domain"/>
    <property type="match status" value="1"/>
</dbReference>
<dbReference type="SUPFAM" id="SSF88946">
    <property type="entry name" value="Sigma2 domain of RNA polymerase sigma factors"/>
    <property type="match status" value="1"/>
</dbReference>
<evidence type="ECO:0000256" key="4">
    <source>
        <dbReference type="ARBA" id="ARBA00023125"/>
    </source>
</evidence>
<evidence type="ECO:0000313" key="7">
    <source>
        <dbReference type="EMBL" id="GAA2362535.1"/>
    </source>
</evidence>
<dbReference type="PANTHER" id="PTHR43133">
    <property type="entry name" value="RNA POLYMERASE ECF-TYPE SIGMA FACTO"/>
    <property type="match status" value="1"/>
</dbReference>
<dbReference type="InterPro" id="IPR013249">
    <property type="entry name" value="RNA_pol_sigma70_r4_t2"/>
</dbReference>
<gene>
    <name evidence="7" type="ORF">GCM10010170_058700</name>
</gene>
<evidence type="ECO:0000256" key="3">
    <source>
        <dbReference type="ARBA" id="ARBA00023082"/>
    </source>
</evidence>
<evidence type="ECO:0000256" key="2">
    <source>
        <dbReference type="ARBA" id="ARBA00023015"/>
    </source>
</evidence>
<evidence type="ECO:0000313" key="8">
    <source>
        <dbReference type="Proteomes" id="UP001501444"/>
    </source>
</evidence>
<organism evidence="7 8">
    <name type="scientific">Dactylosporangium salmoneum</name>
    <dbReference type="NCBI Taxonomy" id="53361"/>
    <lineage>
        <taxon>Bacteria</taxon>
        <taxon>Bacillati</taxon>
        <taxon>Actinomycetota</taxon>
        <taxon>Actinomycetes</taxon>
        <taxon>Micromonosporales</taxon>
        <taxon>Micromonosporaceae</taxon>
        <taxon>Dactylosporangium</taxon>
    </lineage>
</organism>
<dbReference type="InterPro" id="IPR014284">
    <property type="entry name" value="RNA_pol_sigma-70_dom"/>
</dbReference>
<name>A0ABP5TV43_9ACTN</name>
<dbReference type="InterPro" id="IPR013325">
    <property type="entry name" value="RNA_pol_sigma_r2"/>
</dbReference>
<proteinExistence type="inferred from homology"/>
<feature type="domain" description="RNA polymerase sigma factor 70 region 4 type 2" evidence="6">
    <location>
        <begin position="122"/>
        <end position="173"/>
    </location>
</feature>
<accession>A0ABP5TV43</accession>
<dbReference type="SUPFAM" id="SSF88659">
    <property type="entry name" value="Sigma3 and sigma4 domains of RNA polymerase sigma factors"/>
    <property type="match status" value="1"/>
</dbReference>
<dbReference type="InterPro" id="IPR039425">
    <property type="entry name" value="RNA_pol_sigma-70-like"/>
</dbReference>
<dbReference type="InterPro" id="IPR036388">
    <property type="entry name" value="WH-like_DNA-bd_sf"/>
</dbReference>
<comment type="caution">
    <text evidence="7">The sequence shown here is derived from an EMBL/GenBank/DDBJ whole genome shotgun (WGS) entry which is preliminary data.</text>
</comment>
<dbReference type="EMBL" id="BAAARV010000055">
    <property type="protein sequence ID" value="GAA2362535.1"/>
    <property type="molecule type" value="Genomic_DNA"/>
</dbReference>